<dbReference type="RefSeq" id="WP_009144127.1">
    <property type="nucleotide sequence ID" value="NZ_GL831062.1"/>
</dbReference>
<protein>
    <recommendedName>
        <fullName evidence="1">AAA-ATPase-like domain-containing protein</fullName>
    </recommendedName>
</protein>
<proteinExistence type="predicted"/>
<dbReference type="EMBL" id="AEVO01000137">
    <property type="protein sequence ID" value="EFY06281.1"/>
    <property type="molecule type" value="Genomic_DNA"/>
</dbReference>
<dbReference type="AlphaFoldDB" id="E8LMI9"/>
<dbReference type="HOGENOM" id="CLU_642387_0_0_6"/>
<feature type="domain" description="AAA-ATPase-like" evidence="1">
    <location>
        <begin position="50"/>
        <end position="216"/>
    </location>
</feature>
<comment type="caution">
    <text evidence="2">The sequence shown here is derived from an EMBL/GenBank/DDBJ whole genome shotgun (WGS) entry which is preliminary data.</text>
</comment>
<keyword evidence="3" id="KW-1185">Reference proteome</keyword>
<dbReference type="PANTHER" id="PTHR34825">
    <property type="entry name" value="CONSERVED PROTEIN, WITH A WEAK D-GALACTARATE DEHYDRATASE/ALTRONATE HYDROLASE DOMAIN"/>
    <property type="match status" value="1"/>
</dbReference>
<dbReference type="InterPro" id="IPR018631">
    <property type="entry name" value="AAA-ATPase-like_dom"/>
</dbReference>
<reference evidence="2 3" key="1">
    <citation type="submission" date="2011-01" db="EMBL/GenBank/DDBJ databases">
        <authorList>
            <person name="Weinstock G."/>
            <person name="Sodergren E."/>
            <person name="Clifton S."/>
            <person name="Fulton L."/>
            <person name="Fulton B."/>
            <person name="Courtney L."/>
            <person name="Fronick C."/>
            <person name="Harrison M."/>
            <person name="Strong C."/>
            <person name="Farmer C."/>
            <person name="Delahaunty K."/>
            <person name="Markovic C."/>
            <person name="Hall O."/>
            <person name="Minx P."/>
            <person name="Tomlinson C."/>
            <person name="Mitreva M."/>
            <person name="Hou S."/>
            <person name="Chen J."/>
            <person name="Wollam A."/>
            <person name="Pepin K.H."/>
            <person name="Johnson M."/>
            <person name="Bhonagiri V."/>
            <person name="Zhang X."/>
            <person name="Suruliraj S."/>
            <person name="Warren W."/>
            <person name="Chinwalla A."/>
            <person name="Mardis E.R."/>
            <person name="Wilson R.K."/>
        </authorList>
    </citation>
    <scope>NUCLEOTIDE SEQUENCE [LARGE SCALE GENOMIC DNA]</scope>
    <source>
        <strain evidence="3">DSM 22608 / JCM 16073 / KCTC 15190 / YIT 12066</strain>
    </source>
</reference>
<organism evidence="2 3">
    <name type="scientific">Succinatimonas hippei (strain DSM 22608 / JCM 16073 / KCTC 15190 / YIT 12066)</name>
    <dbReference type="NCBI Taxonomy" id="762983"/>
    <lineage>
        <taxon>Bacteria</taxon>
        <taxon>Pseudomonadati</taxon>
        <taxon>Pseudomonadota</taxon>
        <taxon>Gammaproteobacteria</taxon>
        <taxon>Aeromonadales</taxon>
        <taxon>Succinivibrionaceae</taxon>
        <taxon>Succinatimonas</taxon>
    </lineage>
</organism>
<dbReference type="PANTHER" id="PTHR34825:SF1">
    <property type="entry name" value="AAA-ATPASE-LIKE DOMAIN-CONTAINING PROTEIN"/>
    <property type="match status" value="1"/>
</dbReference>
<accession>E8LMI9</accession>
<gene>
    <name evidence="2" type="ORF">HMPREF9444_01978</name>
</gene>
<evidence type="ECO:0000313" key="3">
    <source>
        <dbReference type="Proteomes" id="UP000018458"/>
    </source>
</evidence>
<name>E8LMI9_SUCHY</name>
<evidence type="ECO:0000259" key="1">
    <source>
        <dbReference type="Pfam" id="PF09820"/>
    </source>
</evidence>
<dbReference type="Pfam" id="PF09820">
    <property type="entry name" value="AAA-ATPase_like"/>
    <property type="match status" value="1"/>
</dbReference>
<dbReference type="STRING" id="762983.HMPREF9444_01978"/>
<dbReference type="Proteomes" id="UP000018458">
    <property type="component" value="Unassembled WGS sequence"/>
</dbReference>
<sequence>MKDIHMPSLTSYSSSLQEIILSDQHYLSKARDFVNFLRFLDEEPRQFSPNFSLIIRPHGFGMSLALESMEAMLMRDDLISEGFSAKHSEELDMPKAPALRLSLKHLKATNPQELIESLIDIMQVQMWRHHIKRNITNYSNPKACFAKLLEDLEQKYQDSIVVLIDNYELPLYLASLMPKNQQETAISIYFDMLNAIKQAGPAVKWCLLSGHAKFALANNISEGIPLINDLSFSERCDTLFGFTLDEISEYFDQDLKILAPRQGLTVSELKHALNKCYGGFVFSKRQIPVLCSASVNRALNNEGALYPYTYHSEFSFIRDTLKNEDPDLSWFFNRDGQDAVFENSISLEPTRKDLAALLLQYGFASIDKITTDEGPLSLITRYRYNCPNVEMRRILKILQGKASPKLAMQRINPQVFEDGEDAFDIEE</sequence>
<dbReference type="OrthoDB" id="7066846at2"/>
<evidence type="ECO:0000313" key="2">
    <source>
        <dbReference type="EMBL" id="EFY06281.1"/>
    </source>
</evidence>